<dbReference type="InterPro" id="IPR036985">
    <property type="entry name" value="Transglutaminase-like_sf"/>
</dbReference>
<evidence type="ECO:0000313" key="2">
    <source>
        <dbReference type="EMBL" id="KPJ21406.1"/>
    </source>
</evidence>
<dbReference type="InParanoid" id="A0A0N1IEI4"/>
<gene>
    <name evidence="2" type="ORF">RR48_00095</name>
</gene>
<dbReference type="InterPro" id="IPR038765">
    <property type="entry name" value="Papain-like_cys_pep_sf"/>
</dbReference>
<dbReference type="PANTHER" id="PTHR11590">
    <property type="entry name" value="PROTEIN-GLUTAMINE GAMMA-GLUTAMYLTRANSFERASE"/>
    <property type="match status" value="1"/>
</dbReference>
<keyword evidence="3" id="KW-1185">Reference proteome</keyword>
<proteinExistence type="predicted"/>
<dbReference type="Proteomes" id="UP000053240">
    <property type="component" value="Unassembled WGS sequence"/>
</dbReference>
<dbReference type="GO" id="GO:0003810">
    <property type="term" value="F:protein-glutamine gamma-glutamyltransferase activity"/>
    <property type="evidence" value="ECO:0007669"/>
    <property type="project" value="TreeGrafter"/>
</dbReference>
<dbReference type="SUPFAM" id="SSF54001">
    <property type="entry name" value="Cysteine proteinases"/>
    <property type="match status" value="1"/>
</dbReference>
<dbReference type="PANTHER" id="PTHR11590:SF69">
    <property type="entry name" value="RE08173P"/>
    <property type="match status" value="1"/>
</dbReference>
<organism evidence="2 3">
    <name type="scientific">Papilio machaon</name>
    <name type="common">Old World swallowtail butterfly</name>
    <dbReference type="NCBI Taxonomy" id="76193"/>
    <lineage>
        <taxon>Eukaryota</taxon>
        <taxon>Metazoa</taxon>
        <taxon>Ecdysozoa</taxon>
        <taxon>Arthropoda</taxon>
        <taxon>Hexapoda</taxon>
        <taxon>Insecta</taxon>
        <taxon>Pterygota</taxon>
        <taxon>Neoptera</taxon>
        <taxon>Endopterygota</taxon>
        <taxon>Lepidoptera</taxon>
        <taxon>Glossata</taxon>
        <taxon>Ditrysia</taxon>
        <taxon>Papilionoidea</taxon>
        <taxon>Papilionidae</taxon>
        <taxon>Papilioninae</taxon>
        <taxon>Papilio</taxon>
    </lineage>
</organism>
<dbReference type="InterPro" id="IPR050779">
    <property type="entry name" value="Transglutaminase"/>
</dbReference>
<evidence type="ECO:0000256" key="1">
    <source>
        <dbReference type="SAM" id="MobiDB-lite"/>
    </source>
</evidence>
<comment type="caution">
    <text evidence="2">The sequence shown here is derived from an EMBL/GenBank/DDBJ whole genome shotgun (WGS) entry which is preliminary data.</text>
</comment>
<feature type="region of interest" description="Disordered" evidence="1">
    <location>
        <begin position="1"/>
        <end position="25"/>
    </location>
</feature>
<dbReference type="AlphaFoldDB" id="A0A0N1IEI4"/>
<sequence length="61" mass="6916">MERPDLGPEYSGWQAIDSTPQETSENIYRLGPASLRAVREAELQRPYDVSYVFAQVNADKV</sequence>
<protein>
    <submittedName>
        <fullName evidence="2">Annulin</fullName>
    </submittedName>
</protein>
<name>A0A0N1IEI4_PAPMA</name>
<dbReference type="EMBL" id="LADJ01043661">
    <property type="protein sequence ID" value="KPJ21406.1"/>
    <property type="molecule type" value="Genomic_DNA"/>
</dbReference>
<feature type="compositionally biased region" description="Polar residues" evidence="1">
    <location>
        <begin position="16"/>
        <end position="25"/>
    </location>
</feature>
<accession>A0A0N1IEI4</accession>
<reference evidence="2 3" key="1">
    <citation type="journal article" date="2015" name="Nat. Commun.">
        <title>Outbred genome sequencing and CRISPR/Cas9 gene editing in butterflies.</title>
        <authorList>
            <person name="Li X."/>
            <person name="Fan D."/>
            <person name="Zhang W."/>
            <person name="Liu G."/>
            <person name="Zhang L."/>
            <person name="Zhao L."/>
            <person name="Fang X."/>
            <person name="Chen L."/>
            <person name="Dong Y."/>
            <person name="Chen Y."/>
            <person name="Ding Y."/>
            <person name="Zhao R."/>
            <person name="Feng M."/>
            <person name="Zhu Y."/>
            <person name="Feng Y."/>
            <person name="Jiang X."/>
            <person name="Zhu D."/>
            <person name="Xiang H."/>
            <person name="Feng X."/>
            <person name="Li S."/>
            <person name="Wang J."/>
            <person name="Zhang G."/>
            <person name="Kronforst M.R."/>
            <person name="Wang W."/>
        </authorList>
    </citation>
    <scope>NUCLEOTIDE SEQUENCE [LARGE SCALE GENOMIC DNA]</scope>
    <source>
        <strain evidence="2">Ya'a_city_454_Pm</strain>
        <tissue evidence="2">Whole body</tissue>
    </source>
</reference>
<dbReference type="Gene3D" id="3.90.260.10">
    <property type="entry name" value="Transglutaminase-like"/>
    <property type="match status" value="1"/>
</dbReference>
<evidence type="ECO:0000313" key="3">
    <source>
        <dbReference type="Proteomes" id="UP000053240"/>
    </source>
</evidence>